<dbReference type="AlphaFoldDB" id="A0AAD5YB74"/>
<dbReference type="EMBL" id="JANAWD010000721">
    <property type="protein sequence ID" value="KAJ3476334.1"/>
    <property type="molecule type" value="Genomic_DNA"/>
</dbReference>
<sequence length="339" mass="35945">MSVVPSTRSSDVPSDTDASPTPFESDPGPVLVTTTIFTVPSPTRSQAVSQASSTPSLPIGAIAGGTAGGIVLAVALVVAWTWWGRCLKRKAAKERAEHMAAVEVRENTRRNASLSLTPSRVSSSSLPRPEKRVTFASEPSPPSDESTTETIQVPSDPPSTDVSDTSTSASTITPQHASINYSVPVSVPAVSKPPDIYGRAHKPAKSSPLSQSLQGPTIDPEPEPEPVLSRFSQNLIFPIPRNREPPPPPAPHVPHTLVHKGSTLSDGSVYSTQSAEEQYTRAPQSLIMAALNLRKQPSGGFMRAYMPANANNEQSRLSQISTGSGYSQIEYEDTVGYAA</sequence>
<protein>
    <submittedName>
        <fullName evidence="3">Uncharacterized protein</fullName>
    </submittedName>
</protein>
<keyword evidence="2" id="KW-1133">Transmembrane helix</keyword>
<evidence type="ECO:0000313" key="3">
    <source>
        <dbReference type="EMBL" id="KAJ3476334.1"/>
    </source>
</evidence>
<feature type="compositionally biased region" description="Low complexity" evidence="1">
    <location>
        <begin position="113"/>
        <end position="127"/>
    </location>
</feature>
<proteinExistence type="predicted"/>
<feature type="compositionally biased region" description="Polar residues" evidence="1">
    <location>
        <begin position="1"/>
        <end position="19"/>
    </location>
</feature>
<feature type="compositionally biased region" description="Low complexity" evidence="1">
    <location>
        <begin position="158"/>
        <end position="174"/>
    </location>
</feature>
<feature type="compositionally biased region" description="Polar residues" evidence="1">
    <location>
        <begin position="262"/>
        <end position="274"/>
    </location>
</feature>
<reference evidence="3" key="1">
    <citation type="submission" date="2022-07" db="EMBL/GenBank/DDBJ databases">
        <title>Genome Sequence of Physisporinus lineatus.</title>
        <authorList>
            <person name="Buettner E."/>
        </authorList>
    </citation>
    <scope>NUCLEOTIDE SEQUENCE</scope>
    <source>
        <strain evidence="3">VT162</strain>
    </source>
</reference>
<keyword evidence="2" id="KW-0812">Transmembrane</keyword>
<name>A0AAD5YB74_9APHY</name>
<evidence type="ECO:0000256" key="2">
    <source>
        <dbReference type="SAM" id="Phobius"/>
    </source>
</evidence>
<feature type="region of interest" description="Disordered" evidence="1">
    <location>
        <begin position="242"/>
        <end position="274"/>
    </location>
</feature>
<feature type="region of interest" description="Disordered" evidence="1">
    <location>
        <begin position="1"/>
        <end position="30"/>
    </location>
</feature>
<organism evidence="3 4">
    <name type="scientific">Meripilus lineatus</name>
    <dbReference type="NCBI Taxonomy" id="2056292"/>
    <lineage>
        <taxon>Eukaryota</taxon>
        <taxon>Fungi</taxon>
        <taxon>Dikarya</taxon>
        <taxon>Basidiomycota</taxon>
        <taxon>Agaricomycotina</taxon>
        <taxon>Agaricomycetes</taxon>
        <taxon>Polyporales</taxon>
        <taxon>Meripilaceae</taxon>
        <taxon>Meripilus</taxon>
    </lineage>
</organism>
<feature type="region of interest" description="Disordered" evidence="1">
    <location>
        <begin position="194"/>
        <end position="226"/>
    </location>
</feature>
<keyword evidence="4" id="KW-1185">Reference proteome</keyword>
<gene>
    <name evidence="3" type="ORF">NLI96_g11229</name>
</gene>
<feature type="transmembrane region" description="Helical" evidence="2">
    <location>
        <begin position="59"/>
        <end position="83"/>
    </location>
</feature>
<comment type="caution">
    <text evidence="3">The sequence shown here is derived from an EMBL/GenBank/DDBJ whole genome shotgun (WGS) entry which is preliminary data.</text>
</comment>
<accession>A0AAD5YB74</accession>
<evidence type="ECO:0000313" key="4">
    <source>
        <dbReference type="Proteomes" id="UP001212997"/>
    </source>
</evidence>
<dbReference type="Proteomes" id="UP001212997">
    <property type="component" value="Unassembled WGS sequence"/>
</dbReference>
<evidence type="ECO:0000256" key="1">
    <source>
        <dbReference type="SAM" id="MobiDB-lite"/>
    </source>
</evidence>
<feature type="region of interest" description="Disordered" evidence="1">
    <location>
        <begin position="110"/>
        <end position="175"/>
    </location>
</feature>
<keyword evidence="2" id="KW-0472">Membrane</keyword>